<evidence type="ECO:0000313" key="3">
    <source>
        <dbReference type="EMBL" id="GGW78052.1"/>
    </source>
</evidence>
<reference evidence="3" key="1">
    <citation type="journal article" date="2014" name="Int. J. Syst. Evol. Microbiol.">
        <title>Complete genome sequence of Corynebacterium casei LMG S-19264T (=DSM 44701T), isolated from a smear-ripened cheese.</title>
        <authorList>
            <consortium name="US DOE Joint Genome Institute (JGI-PGF)"/>
            <person name="Walter F."/>
            <person name="Albersmeier A."/>
            <person name="Kalinowski J."/>
            <person name="Ruckert C."/>
        </authorList>
    </citation>
    <scope>NUCLEOTIDE SEQUENCE</scope>
    <source>
        <strain evidence="3">KCTC 22164</strain>
    </source>
</reference>
<accession>A0A918JF87</accession>
<dbReference type="AlphaFoldDB" id="A0A918JF87"/>
<evidence type="ECO:0000259" key="2">
    <source>
        <dbReference type="Pfam" id="PF00561"/>
    </source>
</evidence>
<feature type="domain" description="AB hydrolase-1" evidence="2">
    <location>
        <begin position="60"/>
        <end position="300"/>
    </location>
</feature>
<dbReference type="Proteomes" id="UP000631300">
    <property type="component" value="Unassembled WGS sequence"/>
</dbReference>
<evidence type="ECO:0000313" key="4">
    <source>
        <dbReference type="Proteomes" id="UP000631300"/>
    </source>
</evidence>
<comment type="caution">
    <text evidence="3">The sequence shown here is derived from an EMBL/GenBank/DDBJ whole genome shotgun (WGS) entry which is preliminary data.</text>
</comment>
<dbReference type="InterPro" id="IPR000073">
    <property type="entry name" value="AB_hydrolase_1"/>
</dbReference>
<protein>
    <submittedName>
        <fullName evidence="3">Alpha/beta hydrolase</fullName>
    </submittedName>
</protein>
<dbReference type="InterPro" id="IPR029058">
    <property type="entry name" value="AB_hydrolase_fold"/>
</dbReference>
<keyword evidence="4" id="KW-1185">Reference proteome</keyword>
<dbReference type="GO" id="GO:0016787">
    <property type="term" value="F:hydrolase activity"/>
    <property type="evidence" value="ECO:0007669"/>
    <property type="project" value="UniProtKB-KW"/>
</dbReference>
<reference evidence="3" key="2">
    <citation type="submission" date="2020-09" db="EMBL/GenBank/DDBJ databases">
        <authorList>
            <person name="Sun Q."/>
            <person name="Kim S."/>
        </authorList>
    </citation>
    <scope>NUCLEOTIDE SEQUENCE</scope>
    <source>
        <strain evidence="3">KCTC 22164</strain>
    </source>
</reference>
<dbReference type="PANTHER" id="PTHR43798:SF31">
    <property type="entry name" value="AB HYDROLASE SUPERFAMILY PROTEIN YCLE"/>
    <property type="match status" value="1"/>
</dbReference>
<dbReference type="GO" id="GO:0016020">
    <property type="term" value="C:membrane"/>
    <property type="evidence" value="ECO:0007669"/>
    <property type="project" value="TreeGrafter"/>
</dbReference>
<organism evidence="3 4">
    <name type="scientific">Alteromonas halophila</name>
    <dbReference type="NCBI Taxonomy" id="516698"/>
    <lineage>
        <taxon>Bacteria</taxon>
        <taxon>Pseudomonadati</taxon>
        <taxon>Pseudomonadota</taxon>
        <taxon>Gammaproteobacteria</taxon>
        <taxon>Alteromonadales</taxon>
        <taxon>Alteromonadaceae</taxon>
        <taxon>Alteromonas/Salinimonas group</taxon>
        <taxon>Alteromonas</taxon>
    </lineage>
</organism>
<dbReference type="EMBL" id="BMXP01000002">
    <property type="protein sequence ID" value="GGW78052.1"/>
    <property type="molecule type" value="Genomic_DNA"/>
</dbReference>
<dbReference type="Pfam" id="PF00561">
    <property type="entry name" value="Abhydrolase_1"/>
    <property type="match status" value="1"/>
</dbReference>
<proteinExistence type="predicted"/>
<name>A0A918JF87_9ALTE</name>
<gene>
    <name evidence="3" type="ORF">GCM10007391_08260</name>
</gene>
<dbReference type="InterPro" id="IPR050266">
    <property type="entry name" value="AB_hydrolase_sf"/>
</dbReference>
<dbReference type="PRINTS" id="PR00111">
    <property type="entry name" value="ABHYDROLASE"/>
</dbReference>
<sequence length="320" mass="35168">MVAALIILVTAIFCVGFLYTRFVDRQLIRSYPARGQLTPVAGGAIHWSCVQPDTTENAKPPLILIHGLAGNLHNFAALEKRLSATYTVYCVDRPGSGHAQRLFDTDSSFEEQSRMLVEWMDKENIPPAIIVGHSMGGGIALNMALQFPHYVAGLALLCPLAAPLNIRVSGFTRWALKRAWVRLFAAKFLLSTFRKRYSQQQVSAIFAPELPHTGFASDYGGALSMHSASFFAASSDLASAQRSLYSQYQHYHAITCPVGVIYGDGDRILSHRLHMGHMQKLLPEAHYVLLEGKGHMLPITAVDECTSLIARVSDEAAQKA</sequence>
<dbReference type="PANTHER" id="PTHR43798">
    <property type="entry name" value="MONOACYLGLYCEROL LIPASE"/>
    <property type="match status" value="1"/>
</dbReference>
<dbReference type="RefSeq" id="WP_189403842.1">
    <property type="nucleotide sequence ID" value="NZ_BMXP01000002.1"/>
</dbReference>
<evidence type="ECO:0000256" key="1">
    <source>
        <dbReference type="ARBA" id="ARBA00022801"/>
    </source>
</evidence>
<dbReference type="SUPFAM" id="SSF53474">
    <property type="entry name" value="alpha/beta-Hydrolases"/>
    <property type="match status" value="1"/>
</dbReference>
<dbReference type="Gene3D" id="3.40.50.1820">
    <property type="entry name" value="alpha/beta hydrolase"/>
    <property type="match status" value="1"/>
</dbReference>
<keyword evidence="1 3" id="KW-0378">Hydrolase</keyword>